<evidence type="ECO:0000256" key="6">
    <source>
        <dbReference type="RuleBase" id="RU003870"/>
    </source>
</evidence>
<dbReference type="InterPro" id="IPR000702">
    <property type="entry name" value="Ribosomal_uL6-like"/>
</dbReference>
<comment type="subunit">
    <text evidence="4">Part of the 50S ribosomal subunit.</text>
</comment>
<keyword evidence="9" id="KW-1185">Reference proteome</keyword>
<reference evidence="8 9" key="1">
    <citation type="journal article" date="2015" name="Genome Announc.">
        <title>Genome Sequence of 'Candidatus Thioglobus autotrophica' Strain EF1, a Chemoautotroph from the SUP05 Clade of Marine Gammaproteobacteria.</title>
        <authorList>
            <person name="Shah V."/>
            <person name="Morris R.M."/>
        </authorList>
    </citation>
    <scope>NUCLEOTIDE SEQUENCE [LARGE SCALE GENOMIC DNA]</scope>
    <source>
        <strain evidence="8 9">EF1</strain>
    </source>
</reference>
<protein>
    <recommendedName>
        <fullName evidence="4">Large ribosomal subunit protein uL6</fullName>
    </recommendedName>
</protein>
<dbReference type="PATRIC" id="fig|1705394.5.peg.1062"/>
<dbReference type="EMBL" id="CP010552">
    <property type="protein sequence ID" value="ALE52673.1"/>
    <property type="molecule type" value="Genomic_DNA"/>
</dbReference>
<evidence type="ECO:0000313" key="9">
    <source>
        <dbReference type="Proteomes" id="UP000058020"/>
    </source>
</evidence>
<feature type="domain" description="Large ribosomal subunit protein uL6 alpha-beta" evidence="7">
    <location>
        <begin position="94"/>
        <end position="168"/>
    </location>
</feature>
<evidence type="ECO:0000259" key="7">
    <source>
        <dbReference type="Pfam" id="PF00347"/>
    </source>
</evidence>
<keyword evidence="2 4" id="KW-0689">Ribosomal protein</keyword>
<keyword evidence="3 4" id="KW-0687">Ribonucleoprotein</keyword>
<dbReference type="KEGG" id="tho:SP60_05315"/>
<sequence>MSRVAKAPITIESGIDVSLSGATITAKGKLGQMTMDVNSAVVVAINDNEITFTIAKVEKKAEKLAWAQAGTARANTANLIQGVSVGWEKKLSLIGVGYRAKAMGKSLDLTLGFSHPVVYALPEGITVETPSQTEIVVKGMDKQKVGQVAAEIRAYRPPEPYKGKGVRYTDEHVVRKEAKKK</sequence>
<evidence type="ECO:0000256" key="5">
    <source>
        <dbReference type="RuleBase" id="RU003869"/>
    </source>
</evidence>
<dbReference type="PANTHER" id="PTHR11655">
    <property type="entry name" value="60S/50S RIBOSOMAL PROTEIN L6/L9"/>
    <property type="match status" value="1"/>
</dbReference>
<keyword evidence="4 6" id="KW-0694">RNA-binding</keyword>
<comment type="similarity">
    <text evidence="1 4 5">Belongs to the universal ribosomal protein uL6 family.</text>
</comment>
<dbReference type="GO" id="GO:0019843">
    <property type="term" value="F:rRNA binding"/>
    <property type="evidence" value="ECO:0007669"/>
    <property type="project" value="UniProtKB-UniRule"/>
</dbReference>
<dbReference type="InterPro" id="IPR002358">
    <property type="entry name" value="Ribosomal_uL6_CS"/>
</dbReference>
<dbReference type="SUPFAM" id="SSF56053">
    <property type="entry name" value="Ribosomal protein L6"/>
    <property type="match status" value="2"/>
</dbReference>
<gene>
    <name evidence="4" type="primary">rplF</name>
    <name evidence="8" type="ORF">SP60_05315</name>
</gene>
<dbReference type="InterPro" id="IPR036789">
    <property type="entry name" value="Ribosomal_uL6-like_a/b-dom_sf"/>
</dbReference>
<evidence type="ECO:0000256" key="1">
    <source>
        <dbReference type="ARBA" id="ARBA00009356"/>
    </source>
</evidence>
<dbReference type="AlphaFoldDB" id="A0A0M5LL49"/>
<dbReference type="FunFam" id="3.90.930.12:FF:000001">
    <property type="entry name" value="50S ribosomal protein L6"/>
    <property type="match status" value="1"/>
</dbReference>
<dbReference type="GO" id="GO:0002181">
    <property type="term" value="P:cytoplasmic translation"/>
    <property type="evidence" value="ECO:0007669"/>
    <property type="project" value="TreeGrafter"/>
</dbReference>
<evidence type="ECO:0000256" key="3">
    <source>
        <dbReference type="ARBA" id="ARBA00023274"/>
    </source>
</evidence>
<dbReference type="InterPro" id="IPR019906">
    <property type="entry name" value="Ribosomal_uL6_bac-type"/>
</dbReference>
<organism evidence="8 9">
    <name type="scientific">Candidatus Thioglobus autotrophicus</name>
    <dbReference type="NCBI Taxonomy" id="1705394"/>
    <lineage>
        <taxon>Bacteria</taxon>
        <taxon>Pseudomonadati</taxon>
        <taxon>Pseudomonadota</taxon>
        <taxon>Gammaproteobacteria</taxon>
        <taxon>Candidatus Pseudothioglobaceae</taxon>
        <taxon>Candidatus Thioglobus</taxon>
    </lineage>
</organism>
<comment type="function">
    <text evidence="4 6">This protein binds to the 23S rRNA, and is important in its secondary structure. It is located near the subunit interface in the base of the L7/L12 stalk, and near the tRNA binding site of the peptidyltransferase center.</text>
</comment>
<evidence type="ECO:0000256" key="4">
    <source>
        <dbReference type="HAMAP-Rule" id="MF_01365"/>
    </source>
</evidence>
<dbReference type="RefSeq" id="WP_053951638.1">
    <property type="nucleotide sequence ID" value="NZ_CP010552.1"/>
</dbReference>
<dbReference type="GO" id="GO:0022625">
    <property type="term" value="C:cytosolic large ribosomal subunit"/>
    <property type="evidence" value="ECO:0007669"/>
    <property type="project" value="UniProtKB-UniRule"/>
</dbReference>
<name>A0A0M5LL49_9GAMM</name>
<dbReference type="InterPro" id="IPR020040">
    <property type="entry name" value="Ribosomal_uL6_a/b-dom"/>
</dbReference>
<evidence type="ECO:0000313" key="8">
    <source>
        <dbReference type="EMBL" id="ALE52673.1"/>
    </source>
</evidence>
<dbReference type="Proteomes" id="UP000058020">
    <property type="component" value="Chromosome"/>
</dbReference>
<feature type="domain" description="Large ribosomal subunit protein uL6 alpha-beta" evidence="7">
    <location>
        <begin position="13"/>
        <end position="86"/>
    </location>
</feature>
<dbReference type="NCBIfam" id="TIGR03654">
    <property type="entry name" value="L6_bact"/>
    <property type="match status" value="1"/>
</dbReference>
<keyword evidence="4 6" id="KW-0699">rRNA-binding</keyword>
<dbReference type="Pfam" id="PF00347">
    <property type="entry name" value="Ribosomal_L6"/>
    <property type="match status" value="2"/>
</dbReference>
<dbReference type="GO" id="GO:0003735">
    <property type="term" value="F:structural constituent of ribosome"/>
    <property type="evidence" value="ECO:0007669"/>
    <property type="project" value="UniProtKB-UniRule"/>
</dbReference>
<dbReference type="OrthoDB" id="9805007at2"/>
<proteinExistence type="inferred from homology"/>
<dbReference type="PROSITE" id="PS00525">
    <property type="entry name" value="RIBOSOMAL_L6_1"/>
    <property type="match status" value="1"/>
</dbReference>
<dbReference type="HAMAP" id="MF_01365_B">
    <property type="entry name" value="Ribosomal_uL6_B"/>
    <property type="match status" value="1"/>
</dbReference>
<dbReference type="PRINTS" id="PR00059">
    <property type="entry name" value="RIBOSOMALL6"/>
</dbReference>
<evidence type="ECO:0000256" key="2">
    <source>
        <dbReference type="ARBA" id="ARBA00022980"/>
    </source>
</evidence>
<dbReference type="PIRSF" id="PIRSF002162">
    <property type="entry name" value="Ribosomal_L6"/>
    <property type="match status" value="1"/>
</dbReference>
<dbReference type="STRING" id="1705394.SP60_05315"/>
<dbReference type="PANTHER" id="PTHR11655:SF14">
    <property type="entry name" value="LARGE RIBOSOMAL SUBUNIT PROTEIN UL6M"/>
    <property type="match status" value="1"/>
</dbReference>
<dbReference type="Gene3D" id="3.90.930.12">
    <property type="entry name" value="Ribosomal protein L6, alpha-beta domain"/>
    <property type="match status" value="2"/>
</dbReference>
<accession>A0A0M5LL49</accession>